<dbReference type="Pfam" id="PF03468">
    <property type="entry name" value="XS"/>
    <property type="match status" value="1"/>
</dbReference>
<accession>A0ABD3H1F9</accession>
<evidence type="ECO:0000259" key="4">
    <source>
        <dbReference type="Pfam" id="PF03468"/>
    </source>
</evidence>
<evidence type="ECO:0000256" key="3">
    <source>
        <dbReference type="SAM" id="Coils"/>
    </source>
</evidence>
<dbReference type="InterPro" id="IPR005381">
    <property type="entry name" value="Znf-XS_domain"/>
</dbReference>
<dbReference type="EMBL" id="JBJQOH010000006">
    <property type="protein sequence ID" value="KAL3683239.1"/>
    <property type="molecule type" value="Genomic_DNA"/>
</dbReference>
<evidence type="ECO:0000259" key="5">
    <source>
        <dbReference type="Pfam" id="PF03469"/>
    </source>
</evidence>
<dbReference type="Pfam" id="PF03470">
    <property type="entry name" value="zf-XS"/>
    <property type="match status" value="1"/>
</dbReference>
<dbReference type="Proteomes" id="UP001633002">
    <property type="component" value="Unassembled WGS sequence"/>
</dbReference>
<dbReference type="Gene3D" id="3.30.70.2890">
    <property type="entry name" value="XS domain"/>
    <property type="match status" value="1"/>
</dbReference>
<keyword evidence="8" id="KW-1185">Reference proteome</keyword>
<evidence type="ECO:0000256" key="2">
    <source>
        <dbReference type="ARBA" id="ARBA00023158"/>
    </source>
</evidence>
<feature type="domain" description="Zinc finger-XS" evidence="6">
    <location>
        <begin position="40"/>
        <end position="80"/>
    </location>
</feature>
<evidence type="ECO:0000313" key="7">
    <source>
        <dbReference type="EMBL" id="KAL3683239.1"/>
    </source>
</evidence>
<dbReference type="GO" id="GO:0031047">
    <property type="term" value="P:regulatory ncRNA-mediated gene silencing"/>
    <property type="evidence" value="ECO:0007669"/>
    <property type="project" value="UniProtKB-KW"/>
</dbReference>
<protein>
    <submittedName>
        <fullName evidence="7">Uncharacterized protein</fullName>
    </submittedName>
</protein>
<feature type="coiled-coil region" evidence="3">
    <location>
        <begin position="260"/>
        <end position="375"/>
    </location>
</feature>
<feature type="domain" description="Factor of DNA methylation 1-5/IDN2" evidence="5">
    <location>
        <begin position="523"/>
        <end position="655"/>
    </location>
</feature>
<keyword evidence="1 3" id="KW-0175">Coiled coil</keyword>
<dbReference type="AlphaFoldDB" id="A0ABD3H1F9"/>
<comment type="caution">
    <text evidence="7">The sequence shown here is derived from an EMBL/GenBank/DDBJ whole genome shotgun (WGS) entry which is preliminary data.</text>
</comment>
<feature type="domain" description="XS" evidence="4">
    <location>
        <begin position="113"/>
        <end position="223"/>
    </location>
</feature>
<reference evidence="7 8" key="1">
    <citation type="submission" date="2024-09" db="EMBL/GenBank/DDBJ databases">
        <title>Chromosome-scale assembly of Riccia sorocarpa.</title>
        <authorList>
            <person name="Paukszto L."/>
        </authorList>
    </citation>
    <scope>NUCLEOTIDE SEQUENCE [LARGE SCALE GENOMIC DNA]</scope>
    <source>
        <strain evidence="7">LP-2024</strain>
        <tissue evidence="7">Aerial parts of the thallus</tissue>
    </source>
</reference>
<dbReference type="InterPro" id="IPR045177">
    <property type="entry name" value="FDM1-5/IDN2"/>
</dbReference>
<dbReference type="InterPro" id="IPR038588">
    <property type="entry name" value="XS_domain_sf"/>
</dbReference>
<evidence type="ECO:0000313" key="8">
    <source>
        <dbReference type="Proteomes" id="UP001633002"/>
    </source>
</evidence>
<gene>
    <name evidence="7" type="ORF">R1sor_001261</name>
</gene>
<proteinExistence type="predicted"/>
<feature type="coiled-coil region" evidence="3">
    <location>
        <begin position="448"/>
        <end position="482"/>
    </location>
</feature>
<evidence type="ECO:0000259" key="6">
    <source>
        <dbReference type="Pfam" id="PF03470"/>
    </source>
</evidence>
<dbReference type="PANTHER" id="PTHR21596:SF3">
    <property type="entry name" value="FACTOR OF DNA METHYLATION 1-RELATED"/>
    <property type="match status" value="1"/>
</dbReference>
<evidence type="ECO:0000256" key="1">
    <source>
        <dbReference type="ARBA" id="ARBA00023054"/>
    </source>
</evidence>
<dbReference type="InterPro" id="IPR005379">
    <property type="entry name" value="FDM1-5/IDN2_XH"/>
</dbReference>
<name>A0ABD3H1F9_9MARC</name>
<dbReference type="InterPro" id="IPR005380">
    <property type="entry name" value="XS_domain"/>
</dbReference>
<organism evidence="7 8">
    <name type="scientific">Riccia sorocarpa</name>
    <dbReference type="NCBI Taxonomy" id="122646"/>
    <lineage>
        <taxon>Eukaryota</taxon>
        <taxon>Viridiplantae</taxon>
        <taxon>Streptophyta</taxon>
        <taxon>Embryophyta</taxon>
        <taxon>Marchantiophyta</taxon>
        <taxon>Marchantiopsida</taxon>
        <taxon>Marchantiidae</taxon>
        <taxon>Marchantiales</taxon>
        <taxon>Ricciaceae</taxon>
        <taxon>Riccia</taxon>
    </lineage>
</organism>
<keyword evidence="2" id="KW-0943">RNA-mediated gene silencing</keyword>
<dbReference type="Pfam" id="PF03469">
    <property type="entry name" value="XH"/>
    <property type="match status" value="1"/>
</dbReference>
<sequence>MEDSDSAVSDDEEEIYENALKELRSGKLPVKNLDGTTLRCPYSPGRKKQCYPYKDLLQHAEAVGKGNRGPVAVGKHSALAEYLRTDLASLAPAAIERVHKLEFQAPEEKDVKDLLLFPWTGVVYNIQTKLNEDGLRVGPSDSELKIMFNAFQPDKAQAVWEKPGHMGVGLVTFQRDFVGWKCAQEFERWFMTRGLGKKDWESRRHKDLGTGLYGWLARKEDYEGYGNPAVARHLQKRGPLELKDIGMIGEEIQSMHEARVKHLTETVSEKNLEFQKAMEEVQLSKVRYENMRRELEEKHKRELREVNEKAERSARDRMEHLKSQQMILESSQQKLAERLKQLEKREKLVQSQVEKSQLDHEKKENNSRLEMLSRQKEVQTKHQADMLSLMDKQQKEAGDFEKWVQSKKLRMAEKHLQEFDKHRLGEIRDVEKFVEALDDPTLFESTHWKEMRERLASIASEKAKLEEQVVDLRGDVESHTDTISALATKEREANDELVEARKVAMEAIKSLGEARSSGRIGIKMMGEISPGPWKEACKKKYKNHEDGWVSVYTKKFSMWEDLIRHPDFSPFVAAQNGKPGEKQVDYSNSKLVELKEELGEAVVESVVVAVQELETYNPSGRYPVKELWNRNAGSKATLAESFEYILSVIKPNTKKRKVSR</sequence>
<dbReference type="PANTHER" id="PTHR21596">
    <property type="entry name" value="RIBONUCLEASE P SUBUNIT P38"/>
    <property type="match status" value="1"/>
</dbReference>